<gene>
    <name evidence="3" type="ORF">S01H1_34295</name>
</gene>
<dbReference type="GO" id="GO:0005886">
    <property type="term" value="C:plasma membrane"/>
    <property type="evidence" value="ECO:0007669"/>
    <property type="project" value="TreeGrafter"/>
</dbReference>
<dbReference type="SUPFAM" id="SSF103473">
    <property type="entry name" value="MFS general substrate transporter"/>
    <property type="match status" value="1"/>
</dbReference>
<name>X0UTN3_9ZZZZ</name>
<comment type="caution">
    <text evidence="3">The sequence shown here is derived from an EMBL/GenBank/DDBJ whole genome shotgun (WGS) entry which is preliminary data.</text>
</comment>
<feature type="transmembrane region" description="Helical" evidence="1">
    <location>
        <begin position="97"/>
        <end position="117"/>
    </location>
</feature>
<dbReference type="InterPro" id="IPR020846">
    <property type="entry name" value="MFS_dom"/>
</dbReference>
<accession>X0UTN3</accession>
<dbReference type="InterPro" id="IPR011701">
    <property type="entry name" value="MFS"/>
</dbReference>
<reference evidence="3" key="1">
    <citation type="journal article" date="2014" name="Front. Microbiol.">
        <title>High frequency of phylogenetically diverse reductive dehalogenase-homologous genes in deep subseafloor sedimentary metagenomes.</title>
        <authorList>
            <person name="Kawai M."/>
            <person name="Futagami T."/>
            <person name="Toyoda A."/>
            <person name="Takaki Y."/>
            <person name="Nishi S."/>
            <person name="Hori S."/>
            <person name="Arai W."/>
            <person name="Tsubouchi T."/>
            <person name="Morono Y."/>
            <person name="Uchiyama I."/>
            <person name="Ito T."/>
            <person name="Fujiyama A."/>
            <person name="Inagaki F."/>
            <person name="Takami H."/>
        </authorList>
    </citation>
    <scope>NUCLEOTIDE SEQUENCE</scope>
    <source>
        <strain evidence="3">Expedition CK06-06</strain>
    </source>
</reference>
<dbReference type="Pfam" id="PF07690">
    <property type="entry name" value="MFS_1"/>
    <property type="match status" value="1"/>
</dbReference>
<protein>
    <recommendedName>
        <fullName evidence="2">Major facilitator superfamily (MFS) profile domain-containing protein</fullName>
    </recommendedName>
</protein>
<dbReference type="PANTHER" id="PTHR43129:SF1">
    <property type="entry name" value="FOSMIDOMYCIN RESISTANCE PROTEIN"/>
    <property type="match status" value="1"/>
</dbReference>
<dbReference type="PROSITE" id="PS50850">
    <property type="entry name" value="MFS"/>
    <property type="match status" value="1"/>
</dbReference>
<proteinExistence type="predicted"/>
<evidence type="ECO:0000259" key="2">
    <source>
        <dbReference type="PROSITE" id="PS50850"/>
    </source>
</evidence>
<keyword evidence="1" id="KW-0472">Membrane</keyword>
<feature type="non-terminal residue" evidence="3">
    <location>
        <position position="120"/>
    </location>
</feature>
<dbReference type="EMBL" id="BARS01021349">
    <property type="protein sequence ID" value="GAG02562.1"/>
    <property type="molecule type" value="Genomic_DNA"/>
</dbReference>
<dbReference type="GO" id="GO:0022857">
    <property type="term" value="F:transmembrane transporter activity"/>
    <property type="evidence" value="ECO:0007669"/>
    <property type="project" value="InterPro"/>
</dbReference>
<feature type="transmembrane region" description="Helical" evidence="1">
    <location>
        <begin position="73"/>
        <end position="91"/>
    </location>
</feature>
<dbReference type="InterPro" id="IPR036259">
    <property type="entry name" value="MFS_trans_sf"/>
</dbReference>
<dbReference type="Gene3D" id="1.20.1250.20">
    <property type="entry name" value="MFS general substrate transporter like domains"/>
    <property type="match status" value="1"/>
</dbReference>
<sequence>MTSIQNKNKILLSVSLYHALNDGSVAAIPILFPVLKSLFSLNYTQIGIITGGGLILTLIAQLLIGRIADGKNFATLLTTGLLLVGISMLLLTKSSDFFTLVVFILVLRLASSFFHPVGVG</sequence>
<feature type="transmembrane region" description="Helical" evidence="1">
    <location>
        <begin position="43"/>
        <end position="64"/>
    </location>
</feature>
<dbReference type="PANTHER" id="PTHR43129">
    <property type="entry name" value="FOSMIDOMYCIN RESISTANCE PROTEIN"/>
    <property type="match status" value="1"/>
</dbReference>
<keyword evidence="1" id="KW-1133">Transmembrane helix</keyword>
<keyword evidence="1" id="KW-0812">Transmembrane</keyword>
<organism evidence="3">
    <name type="scientific">marine sediment metagenome</name>
    <dbReference type="NCBI Taxonomy" id="412755"/>
    <lineage>
        <taxon>unclassified sequences</taxon>
        <taxon>metagenomes</taxon>
        <taxon>ecological metagenomes</taxon>
    </lineage>
</organism>
<evidence type="ECO:0000313" key="3">
    <source>
        <dbReference type="EMBL" id="GAG02562.1"/>
    </source>
</evidence>
<evidence type="ECO:0000256" key="1">
    <source>
        <dbReference type="SAM" id="Phobius"/>
    </source>
</evidence>
<feature type="domain" description="Major facilitator superfamily (MFS) profile" evidence="2">
    <location>
        <begin position="10"/>
        <end position="120"/>
    </location>
</feature>
<dbReference type="AlphaFoldDB" id="X0UTN3"/>